<keyword evidence="1" id="KW-0472">Membrane</keyword>
<evidence type="ECO:0000313" key="2">
    <source>
        <dbReference type="EMBL" id="ESA19103.1"/>
    </source>
</evidence>
<accession>U9UKM3</accession>
<organism evidence="2">
    <name type="scientific">Rhizophagus irregularis (strain DAOM 181602 / DAOM 197198 / MUCL 43194)</name>
    <name type="common">Arbuscular mycorrhizal fungus</name>
    <name type="synonym">Glomus intraradices</name>
    <dbReference type="NCBI Taxonomy" id="747089"/>
    <lineage>
        <taxon>Eukaryota</taxon>
        <taxon>Fungi</taxon>
        <taxon>Fungi incertae sedis</taxon>
        <taxon>Mucoromycota</taxon>
        <taxon>Glomeromycotina</taxon>
        <taxon>Glomeromycetes</taxon>
        <taxon>Glomerales</taxon>
        <taxon>Glomeraceae</taxon>
        <taxon>Rhizophagus</taxon>
    </lineage>
</organism>
<name>U9UKM3_RHIID</name>
<dbReference type="EMBL" id="KI278571">
    <property type="protein sequence ID" value="ESA19103.1"/>
    <property type="molecule type" value="Genomic_DNA"/>
</dbReference>
<dbReference type="HOGENOM" id="CLU_1482740_0_0_1"/>
<reference evidence="2" key="1">
    <citation type="submission" date="2013-07" db="EMBL/GenBank/DDBJ databases">
        <title>The genome of an arbuscular mycorrhizal fungus provides insights into the evolution of the oldest plant symbiosis.</title>
        <authorList>
            <consortium name="DOE Joint Genome Institute"/>
            <person name="Tisserant E."/>
            <person name="Malbreil M."/>
            <person name="Kuo A."/>
            <person name="Kohler A."/>
            <person name="Symeonidi A."/>
            <person name="Balestrini R."/>
            <person name="Charron P."/>
            <person name="Duensing N."/>
            <person name="Frei-dit-Frey N."/>
            <person name="Gianinazzi-Pearson V."/>
            <person name="Gilbert B."/>
            <person name="Handa Y."/>
            <person name="Hijri M."/>
            <person name="Kaul R."/>
            <person name="Kawaguchi M."/>
            <person name="Krajinski F."/>
            <person name="Lammers P."/>
            <person name="Lapierre D."/>
            <person name="Masclaux F.G."/>
            <person name="Murat C."/>
            <person name="Morin E."/>
            <person name="Ndikumana S."/>
            <person name="Pagni M."/>
            <person name="Petitpierre D."/>
            <person name="Requena N."/>
            <person name="Rosikiewicz P."/>
            <person name="Riley R."/>
            <person name="Saito K."/>
            <person name="San Clemente H."/>
            <person name="Shapiro H."/>
            <person name="van Tuinen D."/>
            <person name="Becard G."/>
            <person name="Bonfante P."/>
            <person name="Paszkowski U."/>
            <person name="Shachar-Hill Y."/>
            <person name="Young J.P."/>
            <person name="Sanders I.R."/>
            <person name="Henrissat B."/>
            <person name="Rensing S.A."/>
            <person name="Grigoriev I.V."/>
            <person name="Corradi N."/>
            <person name="Roux C."/>
            <person name="Martin F."/>
        </authorList>
    </citation>
    <scope>NUCLEOTIDE SEQUENCE</scope>
    <source>
        <strain evidence="2">DAOM 197198</strain>
    </source>
</reference>
<gene>
    <name evidence="2" type="ORF">GLOINDRAFT_93042</name>
</gene>
<feature type="transmembrane region" description="Helical" evidence="1">
    <location>
        <begin position="124"/>
        <end position="152"/>
    </location>
</feature>
<protein>
    <submittedName>
        <fullName evidence="2">Uncharacterized protein</fullName>
    </submittedName>
</protein>
<keyword evidence="1" id="KW-1133">Transmembrane helix</keyword>
<sequence length="182" mass="20980">MSIVNFSDYFFISIREAGAYDFSLNISRKFSIYSTIEKVVYFKSLERRFKVRRTANSPVSYVKFVARKLFPDNAAYTAKIAKIRESYKNKQALLTKLETLFDILLSVNVFSKSLSFLAKISKGIFLKVGILLVIEITDMMLVKVTFIFILIFCSDSIFGNTFGYMSMCHYQVLSLTPEKIRP</sequence>
<evidence type="ECO:0000256" key="1">
    <source>
        <dbReference type="SAM" id="Phobius"/>
    </source>
</evidence>
<dbReference type="AlphaFoldDB" id="U9UKM3"/>
<keyword evidence="1" id="KW-0812">Transmembrane</keyword>
<proteinExistence type="predicted"/>